<feature type="region of interest" description="Disordered" evidence="1">
    <location>
        <begin position="628"/>
        <end position="648"/>
    </location>
</feature>
<feature type="compositionally biased region" description="Basic and acidic residues" evidence="1">
    <location>
        <begin position="632"/>
        <end position="641"/>
    </location>
</feature>
<accession>A0A9P4IEE7</accession>
<dbReference type="AlphaFoldDB" id="A0A9P4IEE7"/>
<feature type="region of interest" description="Disordered" evidence="1">
    <location>
        <begin position="175"/>
        <end position="200"/>
    </location>
</feature>
<dbReference type="OrthoDB" id="5431013at2759"/>
<keyword evidence="3" id="KW-1185">Reference proteome</keyword>
<feature type="region of interest" description="Disordered" evidence="1">
    <location>
        <begin position="469"/>
        <end position="494"/>
    </location>
</feature>
<evidence type="ECO:0000313" key="2">
    <source>
        <dbReference type="EMBL" id="KAF2098493.1"/>
    </source>
</evidence>
<dbReference type="PANTHER" id="PTHR36167:SF4">
    <property type="entry name" value="FUNGAL N-TERMINAL DOMAIN-CONTAINING PROTEIN"/>
    <property type="match status" value="1"/>
</dbReference>
<sequence length="705" mass="78529">MAEIGLAASIIQVAATGITLSKALYEYADSVASSDIRIKAIAQQVKLTSTVIKELEGIFGDSAVAQIVSKDAIITAQESINSCSSLFREISGTVDKRKGKVGKLIFPFKETKLALYGADLERVKSNLQLLMHVLIHAQLLSNSEDKALINAQRAEIEGLIKLRDGALKEYENSKKDFDKASSRENQAISNRIPLVGRNTPPTLDEAHILPLLTPQQRDLPGMSHSDTQNESHLGRSLNSDEHSSSLPFISLARMKMPEDVQQPPGSWYPPPSYNQDLQNRADEGLTRLQVSVESKGLATRDLGRRHTKMVHFQEDSTSGKYDYESDSSTENYSLYKVIVAEHLDEKKRINRKEIDGCLTQLKSLIGQIEYLQGMIDEGFTERSVRRRGAYIADEWHFAKHVVNEAFVREPSAHRFYARTNQPPPPMKLRDISNVISGGGGTRTASASASGELGFEKSPKIYPSHLPPAIPQRWRSPTLPQAVAGSSQEKERRRRARLEALTHQLSQASWIDAALLRENHTIEFDRGRQHQVTEQKPRRQTRHRHVATYRNDGENNDASIRPTLRNRQNSAPVEPNRILFNRDATTEDLGKQRIPHSWQRDLGLHHDGSYSDSELFDSARRDLLIEHLQGADSKGRSDRYDNGSDQSARSLHPRGVSFIAAAAAAAAAASPAEAYRTRKREGPVMLAFANVERGCGEQTGPVWIAG</sequence>
<feature type="region of interest" description="Disordered" evidence="1">
    <location>
        <begin position="216"/>
        <end position="244"/>
    </location>
</feature>
<dbReference type="GO" id="GO:0006355">
    <property type="term" value="P:regulation of DNA-templated transcription"/>
    <property type="evidence" value="ECO:0007669"/>
    <property type="project" value="InterPro"/>
</dbReference>
<proteinExistence type="predicted"/>
<dbReference type="EMBL" id="ML978126">
    <property type="protein sequence ID" value="KAF2098493.1"/>
    <property type="molecule type" value="Genomic_DNA"/>
</dbReference>
<evidence type="ECO:0000313" key="3">
    <source>
        <dbReference type="Proteomes" id="UP000799772"/>
    </source>
</evidence>
<reference evidence="2" key="1">
    <citation type="journal article" date="2020" name="Stud. Mycol.">
        <title>101 Dothideomycetes genomes: a test case for predicting lifestyles and emergence of pathogens.</title>
        <authorList>
            <person name="Haridas S."/>
            <person name="Albert R."/>
            <person name="Binder M."/>
            <person name="Bloem J."/>
            <person name="Labutti K."/>
            <person name="Salamov A."/>
            <person name="Andreopoulos B."/>
            <person name="Baker S."/>
            <person name="Barry K."/>
            <person name="Bills G."/>
            <person name="Bluhm B."/>
            <person name="Cannon C."/>
            <person name="Castanera R."/>
            <person name="Culley D."/>
            <person name="Daum C."/>
            <person name="Ezra D."/>
            <person name="Gonzalez J."/>
            <person name="Henrissat B."/>
            <person name="Kuo A."/>
            <person name="Liang C."/>
            <person name="Lipzen A."/>
            <person name="Lutzoni F."/>
            <person name="Magnuson J."/>
            <person name="Mondo S."/>
            <person name="Nolan M."/>
            <person name="Ohm R."/>
            <person name="Pangilinan J."/>
            <person name="Park H.-J."/>
            <person name="Ramirez L."/>
            <person name="Alfaro M."/>
            <person name="Sun H."/>
            <person name="Tritt A."/>
            <person name="Yoshinaga Y."/>
            <person name="Zwiers L.-H."/>
            <person name="Turgeon B."/>
            <person name="Goodwin S."/>
            <person name="Spatafora J."/>
            <person name="Crous P."/>
            <person name="Grigoriev I."/>
        </authorList>
    </citation>
    <scope>NUCLEOTIDE SEQUENCE</scope>
    <source>
        <strain evidence="2">CBS 133067</strain>
    </source>
</reference>
<dbReference type="Proteomes" id="UP000799772">
    <property type="component" value="Unassembled WGS sequence"/>
</dbReference>
<protein>
    <recommendedName>
        <fullName evidence="4">Fungal N-terminal domain-containing protein</fullName>
    </recommendedName>
</protein>
<dbReference type="PANTHER" id="PTHR36167">
    <property type="entry name" value="C2H2 FINGER DOMAIN TRANSCRIPTION FACTOR (EUROFUNG)-RELATED"/>
    <property type="match status" value="1"/>
</dbReference>
<dbReference type="InterPro" id="IPR039327">
    <property type="entry name" value="CON7-like"/>
</dbReference>
<feature type="compositionally biased region" description="Basic and acidic residues" evidence="1">
    <location>
        <begin position="525"/>
        <end position="536"/>
    </location>
</feature>
<evidence type="ECO:0008006" key="4">
    <source>
        <dbReference type="Google" id="ProtNLM"/>
    </source>
</evidence>
<feature type="compositionally biased region" description="Basic residues" evidence="1">
    <location>
        <begin position="537"/>
        <end position="546"/>
    </location>
</feature>
<comment type="caution">
    <text evidence="2">The sequence shown here is derived from an EMBL/GenBank/DDBJ whole genome shotgun (WGS) entry which is preliminary data.</text>
</comment>
<feature type="compositionally biased region" description="Basic and acidic residues" evidence="1">
    <location>
        <begin position="227"/>
        <end position="243"/>
    </location>
</feature>
<feature type="region of interest" description="Disordered" evidence="1">
    <location>
        <begin position="525"/>
        <end position="573"/>
    </location>
</feature>
<name>A0A9P4IEE7_9PEZI</name>
<organism evidence="2 3">
    <name type="scientific">Rhizodiscina lignyota</name>
    <dbReference type="NCBI Taxonomy" id="1504668"/>
    <lineage>
        <taxon>Eukaryota</taxon>
        <taxon>Fungi</taxon>
        <taxon>Dikarya</taxon>
        <taxon>Ascomycota</taxon>
        <taxon>Pezizomycotina</taxon>
        <taxon>Dothideomycetes</taxon>
        <taxon>Pleosporomycetidae</taxon>
        <taxon>Aulographales</taxon>
        <taxon>Rhizodiscinaceae</taxon>
        <taxon>Rhizodiscina</taxon>
    </lineage>
</organism>
<evidence type="ECO:0000256" key="1">
    <source>
        <dbReference type="SAM" id="MobiDB-lite"/>
    </source>
</evidence>
<gene>
    <name evidence="2" type="ORF">NA57DRAFT_56159</name>
</gene>